<dbReference type="NCBIfam" id="TIGR03461">
    <property type="entry name" value="pabC_Proteo"/>
    <property type="match status" value="1"/>
</dbReference>
<evidence type="ECO:0000256" key="7">
    <source>
        <dbReference type="ARBA" id="ARBA00035633"/>
    </source>
</evidence>
<dbReference type="GO" id="GO:0046656">
    <property type="term" value="P:folic acid biosynthetic process"/>
    <property type="evidence" value="ECO:0007669"/>
    <property type="project" value="UniProtKB-KW"/>
</dbReference>
<evidence type="ECO:0000256" key="10">
    <source>
        <dbReference type="ARBA" id="ARBA00054027"/>
    </source>
</evidence>
<dbReference type="GO" id="GO:0008696">
    <property type="term" value="F:4-amino-4-deoxychorismate lyase activity"/>
    <property type="evidence" value="ECO:0007669"/>
    <property type="project" value="UniProtKB-UniRule"/>
</dbReference>
<dbReference type="GO" id="GO:0008153">
    <property type="term" value="P:4-aminobenzoate biosynthetic process"/>
    <property type="evidence" value="ECO:0007669"/>
    <property type="project" value="UniProtKB-UniRule"/>
</dbReference>
<evidence type="ECO:0000256" key="11">
    <source>
        <dbReference type="ARBA" id="ARBA00069174"/>
    </source>
</evidence>
<accession>A0A1Y5HGY1</accession>
<evidence type="ECO:0000256" key="3">
    <source>
        <dbReference type="ARBA" id="ARBA00011738"/>
    </source>
</evidence>
<comment type="cofactor">
    <cofactor evidence="1">
        <name>pyridoxal 5'-phosphate</name>
        <dbReference type="ChEBI" id="CHEBI:597326"/>
    </cofactor>
</comment>
<comment type="pathway">
    <text evidence="7">Cofactor biosynthesis; tetrahydrofolate biosynthesis; 4-aminobenzoate from chorismate: step 2/2.</text>
</comment>
<dbReference type="EMBL" id="MABE01000658">
    <property type="protein sequence ID" value="OUS36536.1"/>
    <property type="molecule type" value="Genomic_DNA"/>
</dbReference>
<dbReference type="FunFam" id="3.20.10.10:FF:000002">
    <property type="entry name" value="D-alanine aminotransferase"/>
    <property type="match status" value="1"/>
</dbReference>
<dbReference type="GO" id="GO:0005829">
    <property type="term" value="C:cytosol"/>
    <property type="evidence" value="ECO:0007669"/>
    <property type="project" value="TreeGrafter"/>
</dbReference>
<comment type="similarity">
    <text evidence="2">Belongs to the class-IV pyridoxal-phosphate-dependent aminotransferase family.</text>
</comment>
<dbReference type="Proteomes" id="UP000227088">
    <property type="component" value="Unassembled WGS sequence"/>
</dbReference>
<dbReference type="InterPro" id="IPR050571">
    <property type="entry name" value="Class-IV_PLP-Dep_Aminotrnsfr"/>
</dbReference>
<comment type="catalytic activity">
    <reaction evidence="9">
        <text>4-amino-4-deoxychorismate = 4-aminobenzoate + pyruvate + H(+)</text>
        <dbReference type="Rhea" id="RHEA:16201"/>
        <dbReference type="ChEBI" id="CHEBI:15361"/>
        <dbReference type="ChEBI" id="CHEBI:15378"/>
        <dbReference type="ChEBI" id="CHEBI:17836"/>
        <dbReference type="ChEBI" id="CHEBI:58406"/>
        <dbReference type="EC" id="4.1.3.38"/>
    </reaction>
</comment>
<reference evidence="14" key="1">
    <citation type="journal article" date="2017" name="Proc. Natl. Acad. Sci. U.S.A.">
        <title>Simulation of Deepwater Horizon oil plume reveals substrate specialization within a complex community of hydrocarbon degraders.</title>
        <authorList>
            <person name="Hu P."/>
            <person name="Dubinsky E.A."/>
            <person name="Probst A.J."/>
            <person name="Wang J."/>
            <person name="Sieber C.M.K."/>
            <person name="Tom L.M."/>
            <person name="Gardinali P."/>
            <person name="Banfield J.F."/>
            <person name="Atlas R.M."/>
            <person name="Andersen G.L."/>
        </authorList>
    </citation>
    <scope>NUCLEOTIDE SEQUENCE [LARGE SCALE GENOMIC DNA]</scope>
</reference>
<keyword evidence="4" id="KW-0663">Pyridoxal phosphate</keyword>
<evidence type="ECO:0000256" key="9">
    <source>
        <dbReference type="ARBA" id="ARBA00049529"/>
    </source>
</evidence>
<evidence type="ECO:0000256" key="2">
    <source>
        <dbReference type="ARBA" id="ARBA00009320"/>
    </source>
</evidence>
<dbReference type="EC" id="4.1.3.38" evidence="8 12"/>
<sequence>MTLDLLFLNGEALNQSNLEDQVIDFQDRAFHYGDGVFETLRIHCGEIPNWKFHQQRLLQAQAQLKLPIDNFLEYWPTFVKKHLSEIESGCAKLIISRGVSPRGYQIPGSTTINWWLKVSDLPEQSLSFKQTNKQLTVCQHQLSRQPAFAGLKHLNRLDQVMARSEWDNKEYFDDGIMCNLDGDVIECTMSNIFWLESNQVYTPDLNLEGVDGCVRRWLINHLSATSKPLRVIKSVKLQRLLSADAVFITNSLIGIQSVDNIAGHQISLSSTVKELADEFNQQYLF</sequence>
<dbReference type="InterPro" id="IPR017824">
    <property type="entry name" value="Aminodeoxychorismate_lyase_IV"/>
</dbReference>
<dbReference type="PANTHER" id="PTHR42743">
    <property type="entry name" value="AMINO-ACID AMINOTRANSFERASE"/>
    <property type="match status" value="1"/>
</dbReference>
<evidence type="ECO:0000256" key="4">
    <source>
        <dbReference type="ARBA" id="ARBA00022898"/>
    </source>
</evidence>
<comment type="caution">
    <text evidence="13">The sequence shown here is derived from an EMBL/GenBank/DDBJ whole genome shotgun (WGS) entry which is preliminary data.</text>
</comment>
<evidence type="ECO:0000256" key="6">
    <source>
        <dbReference type="ARBA" id="ARBA00023239"/>
    </source>
</evidence>
<dbReference type="GO" id="GO:0030170">
    <property type="term" value="F:pyridoxal phosphate binding"/>
    <property type="evidence" value="ECO:0007669"/>
    <property type="project" value="InterPro"/>
</dbReference>
<evidence type="ECO:0000256" key="12">
    <source>
        <dbReference type="NCBIfam" id="TIGR03461"/>
    </source>
</evidence>
<comment type="subunit">
    <text evidence="3">Homodimer.</text>
</comment>
<gene>
    <name evidence="13" type="ORF">A9R00_11495</name>
</gene>
<keyword evidence="6 13" id="KW-0456">Lyase</keyword>
<dbReference type="InterPro" id="IPR043132">
    <property type="entry name" value="BCAT-like_C"/>
</dbReference>
<dbReference type="InterPro" id="IPR036038">
    <property type="entry name" value="Aminotransferase-like"/>
</dbReference>
<dbReference type="Gene3D" id="3.30.470.10">
    <property type="match status" value="1"/>
</dbReference>
<dbReference type="AlphaFoldDB" id="A0A1Y5HGY1"/>
<dbReference type="Pfam" id="PF01063">
    <property type="entry name" value="Aminotran_4"/>
    <property type="match status" value="1"/>
</dbReference>
<dbReference type="InterPro" id="IPR043131">
    <property type="entry name" value="BCAT-like_N"/>
</dbReference>
<dbReference type="PANTHER" id="PTHR42743:SF2">
    <property type="entry name" value="AMINODEOXYCHORISMATE LYASE"/>
    <property type="match status" value="1"/>
</dbReference>
<protein>
    <recommendedName>
        <fullName evidence="11 12">Aminodeoxychorismate lyase</fullName>
        <ecNumber evidence="8 12">4.1.3.38</ecNumber>
    </recommendedName>
</protein>
<dbReference type="SUPFAM" id="SSF56752">
    <property type="entry name" value="D-aminoacid aminotransferase-like PLP-dependent enzymes"/>
    <property type="match status" value="1"/>
</dbReference>
<evidence type="ECO:0000256" key="5">
    <source>
        <dbReference type="ARBA" id="ARBA00022909"/>
    </source>
</evidence>
<proteinExistence type="inferred from homology"/>
<evidence type="ECO:0000256" key="1">
    <source>
        <dbReference type="ARBA" id="ARBA00001933"/>
    </source>
</evidence>
<dbReference type="InterPro" id="IPR001544">
    <property type="entry name" value="Aminotrans_IV"/>
</dbReference>
<evidence type="ECO:0000313" key="13">
    <source>
        <dbReference type="EMBL" id="OUS36536.1"/>
    </source>
</evidence>
<dbReference type="Gene3D" id="3.20.10.10">
    <property type="entry name" value="D-amino Acid Aminotransferase, subunit A, domain 2"/>
    <property type="match status" value="1"/>
</dbReference>
<comment type="function">
    <text evidence="10">Involved in the biosynthesis of p-aminobenzoate (PABA), a precursor of tetrahydrofolate. Converts 4-amino-4-deoxychorismate into 4-aminobenzoate (PABA) and pyruvate.</text>
</comment>
<evidence type="ECO:0000256" key="8">
    <source>
        <dbReference type="ARBA" id="ARBA00035676"/>
    </source>
</evidence>
<name>A0A1Y5HGY1_OLEAN</name>
<evidence type="ECO:0000313" key="14">
    <source>
        <dbReference type="Proteomes" id="UP000227088"/>
    </source>
</evidence>
<keyword evidence="5" id="KW-0289">Folate biosynthesis</keyword>
<organism evidence="13 14">
    <name type="scientific">Oleispira antarctica</name>
    <dbReference type="NCBI Taxonomy" id="188908"/>
    <lineage>
        <taxon>Bacteria</taxon>
        <taxon>Pseudomonadati</taxon>
        <taxon>Pseudomonadota</taxon>
        <taxon>Gammaproteobacteria</taxon>
        <taxon>Oceanospirillales</taxon>
        <taxon>Oceanospirillaceae</taxon>
        <taxon>Oleispira</taxon>
    </lineage>
</organism>